<comment type="caution">
    <text evidence="2">The sequence shown here is derived from an EMBL/GenBank/DDBJ whole genome shotgun (WGS) entry which is preliminary data.</text>
</comment>
<dbReference type="PANTHER" id="PTHR32027">
    <property type="entry name" value="CYTOSINE DEAMINASE"/>
    <property type="match status" value="1"/>
</dbReference>
<evidence type="ECO:0000259" key="1">
    <source>
        <dbReference type="Pfam" id="PF07969"/>
    </source>
</evidence>
<feature type="domain" description="Amidohydrolase 3" evidence="1">
    <location>
        <begin position="144"/>
        <end position="367"/>
    </location>
</feature>
<dbReference type="InterPro" id="IPR052349">
    <property type="entry name" value="Metallo-hydrolase_Enzymes"/>
</dbReference>
<dbReference type="PANTHER" id="PTHR32027:SF9">
    <property type="entry name" value="BLL3847 PROTEIN"/>
    <property type="match status" value="1"/>
</dbReference>
<reference evidence="2 3" key="1">
    <citation type="submission" date="2024-02" db="EMBL/GenBank/DDBJ databases">
        <title>Roseibium algae sp. nov., isolated from marine alga (Grateloupia sp.), showing potential in myo-inositol conversion.</title>
        <authorList>
            <person name="Wang Y."/>
        </authorList>
    </citation>
    <scope>NUCLEOTIDE SEQUENCE [LARGE SCALE GENOMIC DNA]</scope>
    <source>
        <strain evidence="2 3">H3510</strain>
    </source>
</reference>
<name>A0ABU8THT0_9HYPH</name>
<dbReference type="InterPro" id="IPR011059">
    <property type="entry name" value="Metal-dep_hydrolase_composite"/>
</dbReference>
<dbReference type="EMBL" id="JBAKIA010000004">
    <property type="protein sequence ID" value="MEJ8473723.1"/>
    <property type="molecule type" value="Genomic_DNA"/>
</dbReference>
<dbReference type="InterPro" id="IPR032466">
    <property type="entry name" value="Metal_Hydrolase"/>
</dbReference>
<keyword evidence="3" id="KW-1185">Reference proteome</keyword>
<dbReference type="RefSeq" id="WP_340273384.1">
    <property type="nucleotide sequence ID" value="NZ_JBAKIA010000004.1"/>
</dbReference>
<sequence length="391" mass="41215">MRAELLIENIRFPDGTSGAVAVSQGRIQSLGPEVLAASRSFDGEGALILPGLVDGHVHLDKTLIGLPFIPHIPGDTVGKRIEAEKHLRRTIDVPVETRGALLIEKLSAQGTVALRSHVDIDTEIGLMGLEAELALKERYRHLMDIQIVAFPQSGILRDPGTADLLNAAIEAGADLVGGLDPAGIDGDVSGHLDIVFDIAGKHGVGIDLHLHDAGALGAFELRQIAERTLALGLNGRVAVSHAFCLGELDAFDFDLTASLLAKADIAIMTTAPGPVPMPPVKPLQAAGVRVFSGSDNIRDAWSPFGNGDLLERAAIVCDRQDYRSDEDLELAFALVSDAPSQVIGRPSGMTVGAPADFILLPVRSIGEAVAERPAKRTVFKRGVNVTPVAGD</sequence>
<dbReference type="CDD" id="cd01293">
    <property type="entry name" value="Bact_CD"/>
    <property type="match status" value="1"/>
</dbReference>
<protein>
    <submittedName>
        <fullName evidence="2">Amidohydrolase family protein</fullName>
    </submittedName>
</protein>
<evidence type="ECO:0000313" key="3">
    <source>
        <dbReference type="Proteomes" id="UP001385499"/>
    </source>
</evidence>
<gene>
    <name evidence="2" type="ORF">V6575_06465</name>
</gene>
<dbReference type="InterPro" id="IPR013108">
    <property type="entry name" value="Amidohydro_3"/>
</dbReference>
<accession>A0ABU8THT0</accession>
<dbReference type="Proteomes" id="UP001385499">
    <property type="component" value="Unassembled WGS sequence"/>
</dbReference>
<proteinExistence type="predicted"/>
<organism evidence="2 3">
    <name type="scientific">Roseibium algae</name>
    <dbReference type="NCBI Taxonomy" id="3123038"/>
    <lineage>
        <taxon>Bacteria</taxon>
        <taxon>Pseudomonadati</taxon>
        <taxon>Pseudomonadota</taxon>
        <taxon>Alphaproteobacteria</taxon>
        <taxon>Hyphomicrobiales</taxon>
        <taxon>Stappiaceae</taxon>
        <taxon>Roseibium</taxon>
    </lineage>
</organism>
<dbReference type="Gene3D" id="2.30.40.10">
    <property type="entry name" value="Urease, subunit C, domain 1"/>
    <property type="match status" value="1"/>
</dbReference>
<dbReference type="SUPFAM" id="SSF51556">
    <property type="entry name" value="Metallo-dependent hydrolases"/>
    <property type="match status" value="1"/>
</dbReference>
<dbReference type="NCBIfam" id="NF004636">
    <property type="entry name" value="PRK05985.1"/>
    <property type="match status" value="1"/>
</dbReference>
<dbReference type="Gene3D" id="3.20.20.140">
    <property type="entry name" value="Metal-dependent hydrolases"/>
    <property type="match status" value="1"/>
</dbReference>
<dbReference type="Pfam" id="PF07969">
    <property type="entry name" value="Amidohydro_3"/>
    <property type="match status" value="1"/>
</dbReference>
<dbReference type="SUPFAM" id="SSF51338">
    <property type="entry name" value="Composite domain of metallo-dependent hydrolases"/>
    <property type="match status" value="1"/>
</dbReference>
<evidence type="ECO:0000313" key="2">
    <source>
        <dbReference type="EMBL" id="MEJ8473723.1"/>
    </source>
</evidence>